<dbReference type="InterPro" id="IPR000438">
    <property type="entry name" value="Acetyl_CoA_COase_Trfase_b_su"/>
</dbReference>
<evidence type="ECO:0000256" key="12">
    <source>
        <dbReference type="ARBA" id="ARBA00025280"/>
    </source>
</evidence>
<dbReference type="InterPro" id="IPR011762">
    <property type="entry name" value="COA_CT_N"/>
</dbReference>
<dbReference type="GO" id="GO:0009317">
    <property type="term" value="C:acetyl-CoA carboxylase complex"/>
    <property type="evidence" value="ECO:0007669"/>
    <property type="project" value="InterPro"/>
</dbReference>
<sequence length="291" mass="31883">MLKKSMFIKPKIQLEGQSGDSVQVKDKPTLPEEVCTACPGCKAMLFIHDLEEEMGVCPKCGYHFRLGARSRIALIADEGSFCEHDGEMAPDNIIGFEQYEKKLHKAQKASGEKDAALTGVCHIEGIPCAIFAMDPQFMMGSMGTVVGEKITRLFEFATRERLPVVGFTVSGGARMQEGIFSLMQMAKTSGAVERHSAAGNFYLTVLTDPTTGGVTASFAMEGDIILSEPKALIGFAGPRVIEQTMRQKLPEGFQRAEFLLEKGFVDKIVDRREEKKLIAALLRLHCKEVGA</sequence>
<name>A0A926HLE6_9FIRM</name>
<evidence type="ECO:0000313" key="16">
    <source>
        <dbReference type="Proteomes" id="UP000654279"/>
    </source>
</evidence>
<feature type="binding site" evidence="13">
    <location>
        <position position="60"/>
    </location>
    <ligand>
        <name>Zn(2+)</name>
        <dbReference type="ChEBI" id="CHEBI:29105"/>
    </ligand>
</feature>
<keyword evidence="16" id="KW-1185">Reference proteome</keyword>
<dbReference type="InterPro" id="IPR041010">
    <property type="entry name" value="Znf-ACC"/>
</dbReference>
<keyword evidence="2 13" id="KW-0444">Lipid biosynthesis</keyword>
<dbReference type="PANTHER" id="PTHR42995">
    <property type="entry name" value="ACETYL-COENZYME A CARBOXYLASE CARBOXYL TRANSFERASE SUBUNIT BETA, CHLOROPLASTIC"/>
    <property type="match status" value="1"/>
</dbReference>
<comment type="caution">
    <text evidence="15">The sequence shown here is derived from an EMBL/GenBank/DDBJ whole genome shotgun (WGS) entry which is preliminary data.</text>
</comment>
<dbReference type="InterPro" id="IPR034733">
    <property type="entry name" value="AcCoA_carboxyl_beta"/>
</dbReference>
<dbReference type="NCBIfam" id="TIGR00515">
    <property type="entry name" value="accD"/>
    <property type="match status" value="1"/>
</dbReference>
<dbReference type="GO" id="GO:0006633">
    <property type="term" value="P:fatty acid biosynthetic process"/>
    <property type="evidence" value="ECO:0007669"/>
    <property type="project" value="UniProtKB-KW"/>
</dbReference>
<keyword evidence="6 13" id="KW-0863">Zinc-finger</keyword>
<reference evidence="15" key="1">
    <citation type="submission" date="2020-08" db="EMBL/GenBank/DDBJ databases">
        <title>Genome public.</title>
        <authorList>
            <person name="Liu C."/>
            <person name="Sun Q."/>
        </authorList>
    </citation>
    <scope>NUCLEOTIDE SEQUENCE</scope>
    <source>
        <strain evidence="15">NSJ-44</strain>
    </source>
</reference>
<dbReference type="EMBL" id="JACRSO010000001">
    <property type="protein sequence ID" value="MBC8528003.1"/>
    <property type="molecule type" value="Genomic_DNA"/>
</dbReference>
<comment type="similarity">
    <text evidence="13">Belongs to the AccD/PCCB family.</text>
</comment>
<comment type="subcellular location">
    <subcellularLocation>
        <location evidence="1 13">Cytoplasm</location>
    </subcellularLocation>
</comment>
<evidence type="ECO:0000256" key="2">
    <source>
        <dbReference type="ARBA" id="ARBA00022516"/>
    </source>
</evidence>
<evidence type="ECO:0000256" key="13">
    <source>
        <dbReference type="HAMAP-Rule" id="MF_01395"/>
    </source>
</evidence>
<comment type="pathway">
    <text evidence="13">Lipid metabolism; malonyl-CoA biosynthesis; malonyl-CoA from acetyl-CoA: step 1/1.</text>
</comment>
<evidence type="ECO:0000256" key="4">
    <source>
        <dbReference type="ARBA" id="ARBA00022723"/>
    </source>
</evidence>
<keyword evidence="5 13" id="KW-0547">Nucleotide-binding</keyword>
<feature type="binding site" evidence="13">
    <location>
        <position position="57"/>
    </location>
    <ligand>
        <name>Zn(2+)</name>
        <dbReference type="ChEBI" id="CHEBI:29105"/>
    </ligand>
</feature>
<dbReference type="InterPro" id="IPR029045">
    <property type="entry name" value="ClpP/crotonase-like_dom_sf"/>
</dbReference>
<dbReference type="GO" id="GO:2001295">
    <property type="term" value="P:malonyl-CoA biosynthetic process"/>
    <property type="evidence" value="ECO:0007669"/>
    <property type="project" value="UniProtKB-UniRule"/>
</dbReference>
<evidence type="ECO:0000259" key="14">
    <source>
        <dbReference type="PROSITE" id="PS50980"/>
    </source>
</evidence>
<dbReference type="Pfam" id="PF17848">
    <property type="entry name" value="Zn_ribbon_ACC"/>
    <property type="match status" value="1"/>
</dbReference>
<dbReference type="PROSITE" id="PS50980">
    <property type="entry name" value="COA_CT_NTER"/>
    <property type="match status" value="1"/>
</dbReference>
<dbReference type="EC" id="2.1.3.15" evidence="13"/>
<protein>
    <recommendedName>
        <fullName evidence="13">Acetyl-coenzyme A carboxylase carboxyl transferase subunit beta</fullName>
        <shortName evidence="13">ACCase subunit beta</shortName>
        <shortName evidence="13">Acetyl-CoA carboxylase carboxyltransferase subunit beta</shortName>
        <ecNumber evidence="13">2.1.3.15</ecNumber>
    </recommendedName>
</protein>
<keyword evidence="15" id="KW-0436">Ligase</keyword>
<keyword evidence="9 13" id="KW-0067">ATP-binding</keyword>
<keyword evidence="11 13" id="KW-0275">Fatty acid biosynthesis</keyword>
<evidence type="ECO:0000256" key="7">
    <source>
        <dbReference type="ARBA" id="ARBA00022832"/>
    </source>
</evidence>
<keyword evidence="8 13" id="KW-0862">Zinc</keyword>
<dbReference type="PANTHER" id="PTHR42995:SF5">
    <property type="entry name" value="ACETYL-COENZYME A CARBOXYLASE CARBOXYL TRANSFERASE SUBUNIT BETA, CHLOROPLASTIC"/>
    <property type="match status" value="1"/>
</dbReference>
<feature type="binding site" evidence="13">
    <location>
        <position position="41"/>
    </location>
    <ligand>
        <name>Zn(2+)</name>
        <dbReference type="ChEBI" id="CHEBI:29105"/>
    </ligand>
</feature>
<dbReference type="HAMAP" id="MF_01395">
    <property type="entry name" value="AcetylCoA_CT_beta"/>
    <property type="match status" value="1"/>
</dbReference>
<evidence type="ECO:0000256" key="3">
    <source>
        <dbReference type="ARBA" id="ARBA00022679"/>
    </source>
</evidence>
<gene>
    <name evidence="13" type="primary">accD</name>
    <name evidence="15" type="ORF">H8699_00935</name>
</gene>
<keyword evidence="3 13" id="KW-0808">Transferase</keyword>
<dbReference type="AlphaFoldDB" id="A0A926HLE6"/>
<comment type="function">
    <text evidence="12 13">Component of the acetyl coenzyme A carboxylase (ACC) complex. Biotin carboxylase (BC) catalyzes the carboxylation of biotin on its carrier protein (BCCP) and then the CO(2) group is transferred by the transcarboxylase to acetyl-CoA to form malonyl-CoA.</text>
</comment>
<dbReference type="GO" id="GO:0005524">
    <property type="term" value="F:ATP binding"/>
    <property type="evidence" value="ECO:0007669"/>
    <property type="project" value="UniProtKB-KW"/>
</dbReference>
<evidence type="ECO:0000256" key="10">
    <source>
        <dbReference type="ARBA" id="ARBA00023098"/>
    </source>
</evidence>
<evidence type="ECO:0000313" key="15">
    <source>
        <dbReference type="EMBL" id="MBC8528003.1"/>
    </source>
</evidence>
<dbReference type="PRINTS" id="PR01070">
    <property type="entry name" value="ACCCTRFRASEB"/>
</dbReference>
<evidence type="ECO:0000256" key="6">
    <source>
        <dbReference type="ARBA" id="ARBA00022771"/>
    </source>
</evidence>
<keyword evidence="13" id="KW-0963">Cytoplasm</keyword>
<comment type="catalytic activity">
    <reaction evidence="13">
        <text>N(6)-carboxybiotinyl-L-lysyl-[protein] + acetyl-CoA = N(6)-biotinyl-L-lysyl-[protein] + malonyl-CoA</text>
        <dbReference type="Rhea" id="RHEA:54728"/>
        <dbReference type="Rhea" id="RHEA-COMP:10505"/>
        <dbReference type="Rhea" id="RHEA-COMP:10506"/>
        <dbReference type="ChEBI" id="CHEBI:57288"/>
        <dbReference type="ChEBI" id="CHEBI:57384"/>
        <dbReference type="ChEBI" id="CHEBI:83144"/>
        <dbReference type="ChEBI" id="CHEBI:83145"/>
        <dbReference type="EC" id="2.1.3.15"/>
    </reaction>
</comment>
<keyword evidence="7 13" id="KW-0276">Fatty acid metabolism</keyword>
<evidence type="ECO:0000256" key="8">
    <source>
        <dbReference type="ARBA" id="ARBA00022833"/>
    </source>
</evidence>
<dbReference type="Pfam" id="PF01039">
    <property type="entry name" value="Carboxyl_trans"/>
    <property type="match status" value="1"/>
</dbReference>
<dbReference type="Gene3D" id="3.90.226.10">
    <property type="entry name" value="2-enoyl-CoA Hydratase, Chain A, domain 1"/>
    <property type="match status" value="1"/>
</dbReference>
<feature type="zinc finger region" description="C4-type" evidence="13">
    <location>
        <begin position="38"/>
        <end position="60"/>
    </location>
</feature>
<keyword evidence="10 13" id="KW-0443">Lipid metabolism</keyword>
<feature type="domain" description="CoA carboxyltransferase N-terminal" evidence="14">
    <location>
        <begin position="34"/>
        <end position="291"/>
    </location>
</feature>
<organism evidence="15 16">
    <name type="scientific">Luoshenia tenuis</name>
    <dbReference type="NCBI Taxonomy" id="2763654"/>
    <lineage>
        <taxon>Bacteria</taxon>
        <taxon>Bacillati</taxon>
        <taxon>Bacillota</taxon>
        <taxon>Clostridia</taxon>
        <taxon>Christensenellales</taxon>
        <taxon>Christensenellaceae</taxon>
        <taxon>Luoshenia</taxon>
    </lineage>
</organism>
<keyword evidence="4 13" id="KW-0479">Metal-binding</keyword>
<dbReference type="Proteomes" id="UP000654279">
    <property type="component" value="Unassembled WGS sequence"/>
</dbReference>
<accession>A0A926HLE6</accession>
<proteinExistence type="inferred from homology"/>
<dbReference type="GO" id="GO:0003989">
    <property type="term" value="F:acetyl-CoA carboxylase activity"/>
    <property type="evidence" value="ECO:0007669"/>
    <property type="project" value="InterPro"/>
</dbReference>
<dbReference type="RefSeq" id="WP_249284066.1">
    <property type="nucleotide sequence ID" value="NZ_JACRSO010000001.1"/>
</dbReference>
<evidence type="ECO:0000256" key="11">
    <source>
        <dbReference type="ARBA" id="ARBA00023160"/>
    </source>
</evidence>
<comment type="subunit">
    <text evidence="13">Acetyl-CoA carboxylase is a heterohexamer composed of biotin carboxyl carrier protein (AccB), biotin carboxylase (AccC) and two subunits each of ACCase subunit alpha (AccA) and ACCase subunit beta (AccD).</text>
</comment>
<evidence type="ECO:0000256" key="1">
    <source>
        <dbReference type="ARBA" id="ARBA00004496"/>
    </source>
</evidence>
<comment type="cofactor">
    <cofactor evidence="13">
        <name>Zn(2+)</name>
        <dbReference type="ChEBI" id="CHEBI:29105"/>
    </cofactor>
    <text evidence="13">Binds 1 zinc ion per subunit.</text>
</comment>
<dbReference type="SUPFAM" id="SSF52096">
    <property type="entry name" value="ClpP/crotonase"/>
    <property type="match status" value="1"/>
</dbReference>
<evidence type="ECO:0000256" key="5">
    <source>
        <dbReference type="ARBA" id="ARBA00022741"/>
    </source>
</evidence>
<dbReference type="GO" id="GO:0008270">
    <property type="term" value="F:zinc ion binding"/>
    <property type="evidence" value="ECO:0007669"/>
    <property type="project" value="UniProtKB-UniRule"/>
</dbReference>
<dbReference type="GO" id="GO:0016743">
    <property type="term" value="F:carboxyl- or carbamoyltransferase activity"/>
    <property type="evidence" value="ECO:0007669"/>
    <property type="project" value="UniProtKB-UniRule"/>
</dbReference>
<feature type="binding site" evidence="13">
    <location>
        <position position="38"/>
    </location>
    <ligand>
        <name>Zn(2+)</name>
        <dbReference type="ChEBI" id="CHEBI:29105"/>
    </ligand>
</feature>
<evidence type="ECO:0000256" key="9">
    <source>
        <dbReference type="ARBA" id="ARBA00022840"/>
    </source>
</evidence>